<comment type="subcellular location">
    <subcellularLocation>
        <location evidence="5">Cytoplasm</location>
    </subcellularLocation>
    <text evidence="5">Localizes to mid-cell in an FtsZ-dependent manner.</text>
</comment>
<evidence type="ECO:0000313" key="6">
    <source>
        <dbReference type="EMBL" id="QIR13331.1"/>
    </source>
</evidence>
<dbReference type="GO" id="GO:0043093">
    <property type="term" value="P:FtsZ-dependent cytokinesis"/>
    <property type="evidence" value="ECO:0007669"/>
    <property type="project" value="UniProtKB-UniRule"/>
</dbReference>
<reference evidence="6 7" key="1">
    <citation type="submission" date="2020-03" db="EMBL/GenBank/DDBJ databases">
        <title>Complete genome sequence of Shewanella sp.</title>
        <authorList>
            <person name="Kim Y.-S."/>
            <person name="Kim S.-J."/>
            <person name="Jung H.-K."/>
            <person name="Kim K.-H."/>
        </authorList>
    </citation>
    <scope>NUCLEOTIDE SEQUENCE [LARGE SCALE GENOMIC DNA]</scope>
    <source>
        <strain evidence="6 7">PN3F2</strain>
    </source>
</reference>
<comment type="subunit">
    <text evidence="5">Interacts with FtsZ.</text>
</comment>
<evidence type="ECO:0000256" key="1">
    <source>
        <dbReference type="ARBA" id="ARBA00022490"/>
    </source>
</evidence>
<keyword evidence="3 5" id="KW-0717">Septation</keyword>
<dbReference type="SUPFAM" id="SSF160950">
    <property type="entry name" value="YacF-like"/>
    <property type="match status" value="1"/>
</dbReference>
<dbReference type="HAMAP" id="MF_01092">
    <property type="entry name" value="ZapD"/>
    <property type="match status" value="1"/>
</dbReference>
<dbReference type="EMBL" id="CP050313">
    <property type="protein sequence ID" value="QIR13331.1"/>
    <property type="molecule type" value="Genomic_DNA"/>
</dbReference>
<keyword evidence="1 5" id="KW-0963">Cytoplasm</keyword>
<evidence type="ECO:0000256" key="2">
    <source>
        <dbReference type="ARBA" id="ARBA00022618"/>
    </source>
</evidence>
<dbReference type="PANTHER" id="PTHR39455:SF1">
    <property type="entry name" value="CELL DIVISION PROTEIN ZAPD"/>
    <property type="match status" value="1"/>
</dbReference>
<dbReference type="GO" id="GO:0005737">
    <property type="term" value="C:cytoplasm"/>
    <property type="evidence" value="ECO:0007669"/>
    <property type="project" value="UniProtKB-SubCell"/>
</dbReference>
<dbReference type="Pfam" id="PF07072">
    <property type="entry name" value="ZapD"/>
    <property type="match status" value="1"/>
</dbReference>
<evidence type="ECO:0000256" key="3">
    <source>
        <dbReference type="ARBA" id="ARBA00023210"/>
    </source>
</evidence>
<dbReference type="RefSeq" id="WP_167674958.1">
    <property type="nucleotide sequence ID" value="NZ_CP050313.1"/>
</dbReference>
<evidence type="ECO:0000313" key="7">
    <source>
        <dbReference type="Proteomes" id="UP000502608"/>
    </source>
</evidence>
<dbReference type="GO" id="GO:0032153">
    <property type="term" value="C:cell division site"/>
    <property type="evidence" value="ECO:0007669"/>
    <property type="project" value="TreeGrafter"/>
</dbReference>
<dbReference type="Gene3D" id="1.10.3900.10">
    <property type="entry name" value="YacF-like"/>
    <property type="match status" value="1"/>
</dbReference>
<name>A0A6G9QHF6_9GAMM</name>
<accession>A0A6G9QHF6</accession>
<dbReference type="Gene3D" id="2.60.440.10">
    <property type="entry name" value="YacF-like domains"/>
    <property type="match status" value="1"/>
</dbReference>
<keyword evidence="2 5" id="KW-0132">Cell division</keyword>
<dbReference type="GO" id="GO:0000917">
    <property type="term" value="P:division septum assembly"/>
    <property type="evidence" value="ECO:0007669"/>
    <property type="project" value="UniProtKB-KW"/>
</dbReference>
<gene>
    <name evidence="5 6" type="primary">zapD</name>
    <name evidence="6" type="ORF">HBH39_01520</name>
</gene>
<dbReference type="InterPro" id="IPR036268">
    <property type="entry name" value="ZapD_sf"/>
</dbReference>
<dbReference type="KEGG" id="saes:HBH39_01520"/>
<evidence type="ECO:0000256" key="4">
    <source>
        <dbReference type="ARBA" id="ARBA00023306"/>
    </source>
</evidence>
<evidence type="ECO:0000256" key="5">
    <source>
        <dbReference type="HAMAP-Rule" id="MF_01092"/>
    </source>
</evidence>
<dbReference type="InterPro" id="IPR027462">
    <property type="entry name" value="ZapD_C"/>
</dbReference>
<comment type="similarity">
    <text evidence="5">Belongs to the ZapD family.</text>
</comment>
<keyword evidence="4 5" id="KW-0131">Cell cycle</keyword>
<organism evidence="6 7">
    <name type="scientific">Shewanella aestuarii</name>
    <dbReference type="NCBI Taxonomy" id="1028752"/>
    <lineage>
        <taxon>Bacteria</taxon>
        <taxon>Pseudomonadati</taxon>
        <taxon>Pseudomonadota</taxon>
        <taxon>Gammaproteobacteria</taxon>
        <taxon>Alteromonadales</taxon>
        <taxon>Shewanellaceae</taxon>
        <taxon>Shewanella</taxon>
    </lineage>
</organism>
<dbReference type="PANTHER" id="PTHR39455">
    <property type="entry name" value="CELL DIVISION PROTEIN ZAPD"/>
    <property type="match status" value="1"/>
</dbReference>
<dbReference type="NCBIfam" id="NF003654">
    <property type="entry name" value="PRK05287.1-2"/>
    <property type="match status" value="1"/>
</dbReference>
<dbReference type="InterPro" id="IPR009777">
    <property type="entry name" value="ZapD"/>
</dbReference>
<dbReference type="Proteomes" id="UP000502608">
    <property type="component" value="Chromosome"/>
</dbReference>
<keyword evidence="7" id="KW-1185">Reference proteome</keyword>
<comment type="function">
    <text evidence="5">Cell division factor that enhances FtsZ-ring assembly. Directly interacts with FtsZ and promotes bundling of FtsZ protofilaments, with a reduction in FtsZ GTPase activity.</text>
</comment>
<proteinExistence type="inferred from homology"/>
<protein>
    <recommendedName>
        <fullName evidence="5">Cell division protein ZapD</fullName>
    </recommendedName>
    <alternativeName>
        <fullName evidence="5">Z ring-associated protein D</fullName>
    </alternativeName>
</protein>
<sequence length="244" mass="28713">MTELIYEQPLNEKIRSYLRLEYLSAQLQQNLTEDLQHRCFYPLFSLCELTDRCDYRSDVLKDIDRNIILLSKWLEQPEVHKDQVHHIINRLIQAKAPLQTPDRIGVHLKKEKFICALRQRFGMPGACCNFDLPQLHFWLAKSWQERQLDIQCWIDQFEPLLTPVSLLLELIRNTAEFNQADANAGFYQSDSSQALALIRVKIDAKYGCYPTISGHRNRYAIHFVDFDQQRHTDKTIQFLLATCS</sequence>
<dbReference type="AlphaFoldDB" id="A0A6G9QHF6"/>